<keyword evidence="4" id="KW-0813">Transport</keyword>
<protein>
    <recommendedName>
        <fullName evidence="4">Copper transport protein</fullName>
    </recommendedName>
</protein>
<keyword evidence="3 4" id="KW-0472">Membrane</keyword>
<gene>
    <name evidence="6" type="ORF">DCS_01050</name>
</gene>
<organism evidence="6 7">
    <name type="scientific">Drechmeria coniospora</name>
    <name type="common">Nematophagous fungus</name>
    <name type="synonym">Meria coniospora</name>
    <dbReference type="NCBI Taxonomy" id="98403"/>
    <lineage>
        <taxon>Eukaryota</taxon>
        <taxon>Fungi</taxon>
        <taxon>Dikarya</taxon>
        <taxon>Ascomycota</taxon>
        <taxon>Pezizomycotina</taxon>
        <taxon>Sordariomycetes</taxon>
        <taxon>Hypocreomycetidae</taxon>
        <taxon>Hypocreales</taxon>
        <taxon>Ophiocordycipitaceae</taxon>
        <taxon>Drechmeria</taxon>
    </lineage>
</organism>
<dbReference type="EMBL" id="LAYC01000001">
    <property type="protein sequence ID" value="KYK59916.1"/>
    <property type="molecule type" value="Genomic_DNA"/>
</dbReference>
<dbReference type="STRING" id="98403.A0A151GS25"/>
<feature type="transmembrane region" description="Helical" evidence="4">
    <location>
        <begin position="253"/>
        <end position="271"/>
    </location>
</feature>
<evidence type="ECO:0000256" key="5">
    <source>
        <dbReference type="SAM" id="MobiDB-lite"/>
    </source>
</evidence>
<dbReference type="GO" id="GO:0005886">
    <property type="term" value="C:plasma membrane"/>
    <property type="evidence" value="ECO:0007669"/>
    <property type="project" value="TreeGrafter"/>
</dbReference>
<comment type="subcellular location">
    <subcellularLocation>
        <location evidence="4">Membrane</location>
        <topology evidence="4">Multi-pass membrane protein</topology>
    </subcellularLocation>
</comment>
<keyword evidence="7" id="KW-1185">Reference proteome</keyword>
<feature type="transmembrane region" description="Helical" evidence="4">
    <location>
        <begin position="277"/>
        <end position="295"/>
    </location>
</feature>
<name>A0A151GS25_DRECN</name>
<feature type="region of interest" description="Disordered" evidence="5">
    <location>
        <begin position="1"/>
        <end position="33"/>
    </location>
</feature>
<evidence type="ECO:0000256" key="1">
    <source>
        <dbReference type="ARBA" id="ARBA00022692"/>
    </source>
</evidence>
<dbReference type="InParanoid" id="A0A151GS25"/>
<dbReference type="AlphaFoldDB" id="A0A151GS25"/>
<dbReference type="GeneID" id="63713693"/>
<dbReference type="Pfam" id="PF04145">
    <property type="entry name" value="Ctr"/>
    <property type="match status" value="1"/>
</dbReference>
<evidence type="ECO:0000256" key="4">
    <source>
        <dbReference type="RuleBase" id="RU367022"/>
    </source>
</evidence>
<keyword evidence="4" id="KW-0406">Ion transport</keyword>
<evidence type="ECO:0000313" key="6">
    <source>
        <dbReference type="EMBL" id="KYK59916.1"/>
    </source>
</evidence>
<feature type="region of interest" description="Disordered" evidence="5">
    <location>
        <begin position="96"/>
        <end position="131"/>
    </location>
</feature>
<dbReference type="GO" id="GO:0005375">
    <property type="term" value="F:copper ion transmembrane transporter activity"/>
    <property type="evidence" value="ECO:0007669"/>
    <property type="project" value="UniProtKB-UniRule"/>
</dbReference>
<evidence type="ECO:0000313" key="7">
    <source>
        <dbReference type="Proteomes" id="UP000076580"/>
    </source>
</evidence>
<evidence type="ECO:0000256" key="3">
    <source>
        <dbReference type="ARBA" id="ARBA00023136"/>
    </source>
</evidence>
<dbReference type="RefSeq" id="XP_040659268.1">
    <property type="nucleotide sequence ID" value="XM_040798385.1"/>
</dbReference>
<evidence type="ECO:0000256" key="2">
    <source>
        <dbReference type="ARBA" id="ARBA00022989"/>
    </source>
</evidence>
<comment type="similarity">
    <text evidence="4">Belongs to the copper transporter (Ctr) (TC 1.A.56) family. SLC31A subfamily.</text>
</comment>
<accession>A0A151GS25</accession>
<keyword evidence="4" id="KW-0186">Copper</keyword>
<sequence>MALPKNLPVQVTHTTSAHPAGGNEQRQEPPSTPRSRLLIEIVDSADDSLPDGHILSVKPARRPSRRLPCHRFLAGGDGKTTSARAQARPVAPIAVHKRTAHPWAKATTQGTQSTQDAMDHSSSSGHDHGSMSSSVMAMVFQTETATPLYANSWTPASAGAYAGTCIFLVVLAVLARLLVAAKAMQEARWLDRDLHRRYVAANGKEPLAEQVARDSDTKRLTLSENGIEESVLVVERKSHAIRPWRFSVDPVRAIMDVVIVAVGYLLMLAVMTMNVGYFLSVLAGVFVGSLLVGRYSSVPEH</sequence>
<dbReference type="PANTHER" id="PTHR12483">
    <property type="entry name" value="SOLUTE CARRIER FAMILY 31 COPPER TRANSPORTERS"/>
    <property type="match status" value="1"/>
</dbReference>
<reference evidence="6 7" key="1">
    <citation type="journal article" date="2016" name="Sci. Rep.">
        <title>Insights into Adaptations to a Near-Obligate Nematode Endoparasitic Lifestyle from the Finished Genome of Drechmeria coniospora.</title>
        <authorList>
            <person name="Zhang L."/>
            <person name="Zhou Z."/>
            <person name="Guo Q."/>
            <person name="Fokkens L."/>
            <person name="Miskei M."/>
            <person name="Pocsi I."/>
            <person name="Zhang W."/>
            <person name="Chen M."/>
            <person name="Wang L."/>
            <person name="Sun Y."/>
            <person name="Donzelli B.G."/>
            <person name="Gibson D.M."/>
            <person name="Nelson D.R."/>
            <person name="Luo J.G."/>
            <person name="Rep M."/>
            <person name="Liu H."/>
            <person name="Yang S."/>
            <person name="Wang J."/>
            <person name="Krasnoff S.B."/>
            <person name="Xu Y."/>
            <person name="Molnar I."/>
            <person name="Lin M."/>
        </authorList>
    </citation>
    <scope>NUCLEOTIDE SEQUENCE [LARGE SCALE GENOMIC DNA]</scope>
    <source>
        <strain evidence="6 7">ARSEF 6962</strain>
    </source>
</reference>
<keyword evidence="2 4" id="KW-1133">Transmembrane helix</keyword>
<dbReference type="PANTHER" id="PTHR12483:SF120">
    <property type="entry name" value="HIGH-AFFINITY COPPER TRANSPORTER CTRA2"/>
    <property type="match status" value="1"/>
</dbReference>
<feature type="compositionally biased region" description="Polar residues" evidence="5">
    <location>
        <begin position="106"/>
        <end position="116"/>
    </location>
</feature>
<keyword evidence="1 4" id="KW-0812">Transmembrane</keyword>
<feature type="transmembrane region" description="Helical" evidence="4">
    <location>
        <begin position="158"/>
        <end position="179"/>
    </location>
</feature>
<dbReference type="InterPro" id="IPR007274">
    <property type="entry name" value="Cop_transporter"/>
</dbReference>
<proteinExistence type="inferred from homology"/>
<keyword evidence="4" id="KW-0187">Copper transport</keyword>
<comment type="caution">
    <text evidence="6">The sequence shown here is derived from an EMBL/GenBank/DDBJ whole genome shotgun (WGS) entry which is preliminary data.</text>
</comment>
<feature type="compositionally biased region" description="Low complexity" evidence="5">
    <location>
        <begin position="120"/>
        <end position="131"/>
    </location>
</feature>
<dbReference type="Proteomes" id="UP000076580">
    <property type="component" value="Chromosome 01"/>
</dbReference>